<dbReference type="PROSITE" id="PS50240">
    <property type="entry name" value="TRYPSIN_DOM"/>
    <property type="match status" value="2"/>
</dbReference>
<dbReference type="InterPro" id="IPR009003">
    <property type="entry name" value="Peptidase_S1_PA"/>
</dbReference>
<dbReference type="Gene3D" id="2.40.10.10">
    <property type="entry name" value="Trypsin-like serine proteases"/>
    <property type="match status" value="4"/>
</dbReference>
<dbReference type="EMBL" id="JAULJE010000021">
    <property type="protein sequence ID" value="KAK1329891.1"/>
    <property type="molecule type" value="Genomic_DNA"/>
</dbReference>
<organism evidence="7 8">
    <name type="scientific">Cnephaeus nilssonii</name>
    <name type="common">Northern bat</name>
    <name type="synonym">Eptesicus nilssonii</name>
    <dbReference type="NCBI Taxonomy" id="3371016"/>
    <lineage>
        <taxon>Eukaryota</taxon>
        <taxon>Metazoa</taxon>
        <taxon>Chordata</taxon>
        <taxon>Craniata</taxon>
        <taxon>Vertebrata</taxon>
        <taxon>Euteleostomi</taxon>
        <taxon>Mammalia</taxon>
        <taxon>Eutheria</taxon>
        <taxon>Laurasiatheria</taxon>
        <taxon>Chiroptera</taxon>
        <taxon>Yangochiroptera</taxon>
        <taxon>Vespertilionidae</taxon>
        <taxon>Cnephaeus</taxon>
    </lineage>
</organism>
<dbReference type="GO" id="GO:0030141">
    <property type="term" value="C:secretory granule"/>
    <property type="evidence" value="ECO:0007669"/>
    <property type="project" value="TreeGrafter"/>
</dbReference>
<proteinExistence type="inferred from homology"/>
<dbReference type="InterPro" id="IPR033116">
    <property type="entry name" value="TRYPSIN_SER"/>
</dbReference>
<evidence type="ECO:0000313" key="7">
    <source>
        <dbReference type="EMBL" id="KAK1329891.1"/>
    </source>
</evidence>
<evidence type="ECO:0000256" key="5">
    <source>
        <dbReference type="ARBA" id="ARBA00023157"/>
    </source>
</evidence>
<reference evidence="7" key="1">
    <citation type="submission" date="2023-06" db="EMBL/GenBank/DDBJ databases">
        <title>Reference genome for the Northern bat (Eptesicus nilssonii), a most northern bat species.</title>
        <authorList>
            <person name="Laine V.N."/>
            <person name="Pulliainen A.T."/>
            <person name="Lilley T.M."/>
        </authorList>
    </citation>
    <scope>NUCLEOTIDE SEQUENCE</scope>
    <source>
        <strain evidence="7">BLF_Eptnil</strain>
        <tissue evidence="7">Kidney</tissue>
    </source>
</reference>
<comment type="similarity">
    <text evidence="1">Belongs to the peptidase S1 family. Snake venom subfamily.</text>
</comment>
<evidence type="ECO:0000256" key="4">
    <source>
        <dbReference type="ARBA" id="ARBA00022825"/>
    </source>
</evidence>
<dbReference type="CDD" id="cd00190">
    <property type="entry name" value="Tryp_SPc"/>
    <property type="match status" value="2"/>
</dbReference>
<sequence>MWLELPPGFQIRANAAHSNGERIINGVVCPRVSHPWLVALYHNNTLQCAGVLINQQWVLTVAHCHMSDYIVQMGSDLLVSRRARKINATESFVHPWYDNRTDDHDIMLVKLSSPARLSRYVKKINLPSSCKDPGSNCTVAGWGITIMVKGATFSSELMCSDVSPISYQECKLYYPTVLKKYMICAVAPDGLSSTCIRQYLVTPFIAATRDGGAGTCWRQAPDLASGMRVEDTGERIINGGVCPRGSHPWQVALFQNNEFQCAGVLVNPQWVLTVAHCRRSDYIVQMGSDLLVGGRSRKIRATESFVHPWYNNRTDDHDIMLVKLSSPAKLSRNVKKINLPSSCKDPGTSCTVSGWGITIMVEDATNPSELMCSNVNIVSYKKCRKAYRTLLKKYMICAAAPDGLSSTCRGDSGSPLMCEGSLQGLVSGGYYPCRLPFEPVIYTRLCMYRKWIYDTMKTNS</sequence>
<dbReference type="PRINTS" id="PR00722">
    <property type="entry name" value="CHYMOTRYPSIN"/>
</dbReference>
<accession>A0AA40HEN9</accession>
<keyword evidence="8" id="KW-1185">Reference proteome</keyword>
<evidence type="ECO:0000259" key="6">
    <source>
        <dbReference type="PROSITE" id="PS50240"/>
    </source>
</evidence>
<feature type="domain" description="Peptidase S1" evidence="6">
    <location>
        <begin position="236"/>
        <end position="457"/>
    </location>
</feature>
<keyword evidence="3" id="KW-0378">Hydrolase</keyword>
<dbReference type="SUPFAM" id="SSF50494">
    <property type="entry name" value="Trypsin-like serine proteases"/>
    <property type="match status" value="2"/>
</dbReference>
<dbReference type="FunFam" id="2.40.10.10:FF:000166">
    <property type="entry name" value="Trypsin"/>
    <property type="match status" value="1"/>
</dbReference>
<dbReference type="GO" id="GO:0002803">
    <property type="term" value="P:positive regulation of antibacterial peptide production"/>
    <property type="evidence" value="ECO:0007669"/>
    <property type="project" value="TreeGrafter"/>
</dbReference>
<keyword evidence="2" id="KW-0645">Protease</keyword>
<dbReference type="InterPro" id="IPR001314">
    <property type="entry name" value="Peptidase_S1A"/>
</dbReference>
<dbReference type="InterPro" id="IPR043504">
    <property type="entry name" value="Peptidase_S1_PA_chymotrypsin"/>
</dbReference>
<dbReference type="GO" id="GO:0006508">
    <property type="term" value="P:proteolysis"/>
    <property type="evidence" value="ECO:0007669"/>
    <property type="project" value="UniProtKB-KW"/>
</dbReference>
<dbReference type="SMART" id="SM00020">
    <property type="entry name" value="Tryp_SPc"/>
    <property type="match status" value="2"/>
</dbReference>
<evidence type="ECO:0000256" key="1">
    <source>
        <dbReference type="ARBA" id="ARBA00009228"/>
    </source>
</evidence>
<dbReference type="Proteomes" id="UP001177744">
    <property type="component" value="Unassembled WGS sequence"/>
</dbReference>
<name>A0AA40HEN9_CNENI</name>
<dbReference type="PANTHER" id="PTHR24271:SF45">
    <property type="entry name" value="KALLIKREIN-7"/>
    <property type="match status" value="1"/>
</dbReference>
<dbReference type="Pfam" id="PF00089">
    <property type="entry name" value="Trypsin"/>
    <property type="match status" value="2"/>
</dbReference>
<evidence type="ECO:0000256" key="3">
    <source>
        <dbReference type="ARBA" id="ARBA00022801"/>
    </source>
</evidence>
<feature type="domain" description="Peptidase S1" evidence="6">
    <location>
        <begin position="23"/>
        <end position="195"/>
    </location>
</feature>
<evidence type="ECO:0000256" key="2">
    <source>
        <dbReference type="ARBA" id="ARBA00022670"/>
    </source>
</evidence>
<dbReference type="AlphaFoldDB" id="A0AA40HEN9"/>
<dbReference type="PROSITE" id="PS00135">
    <property type="entry name" value="TRYPSIN_SER"/>
    <property type="match status" value="1"/>
</dbReference>
<keyword evidence="5" id="KW-1015">Disulfide bond</keyword>
<dbReference type="FunFam" id="2.40.10.10:FF:000010">
    <property type="entry name" value="Kallikrein related peptidase 11"/>
    <property type="match status" value="1"/>
</dbReference>
<dbReference type="InterPro" id="IPR001254">
    <property type="entry name" value="Trypsin_dom"/>
</dbReference>
<dbReference type="PANTHER" id="PTHR24271">
    <property type="entry name" value="KALLIKREIN-RELATED"/>
    <property type="match status" value="1"/>
</dbReference>
<keyword evidence="4" id="KW-0720">Serine protease</keyword>
<dbReference type="GO" id="GO:0004252">
    <property type="term" value="F:serine-type endopeptidase activity"/>
    <property type="evidence" value="ECO:0007669"/>
    <property type="project" value="InterPro"/>
</dbReference>
<comment type="caution">
    <text evidence="7">The sequence shown here is derived from an EMBL/GenBank/DDBJ whole genome shotgun (WGS) entry which is preliminary data.</text>
</comment>
<protein>
    <recommendedName>
        <fullName evidence="6">Peptidase S1 domain-containing protein</fullName>
    </recommendedName>
</protein>
<evidence type="ECO:0000313" key="8">
    <source>
        <dbReference type="Proteomes" id="UP001177744"/>
    </source>
</evidence>
<gene>
    <name evidence="7" type="ORF">QTO34_010074</name>
</gene>